<keyword evidence="6 9" id="KW-0547">Nucleotide-binding</keyword>
<evidence type="ECO:0000256" key="1">
    <source>
        <dbReference type="ARBA" id="ARBA00004496"/>
    </source>
</evidence>
<dbReference type="InterPro" id="IPR042174">
    <property type="entry name" value="RecF_2"/>
</dbReference>
<accession>A0A841GBS6</accession>
<keyword evidence="5 9" id="KW-0235">DNA replication</keyword>
<reference evidence="12 13" key="1">
    <citation type="submission" date="2020-08" db="EMBL/GenBank/DDBJ databases">
        <title>Genomic Encyclopedia of Type Strains, Phase IV (KMG-IV): sequencing the most valuable type-strain genomes for metagenomic binning, comparative biology and taxonomic classification.</title>
        <authorList>
            <person name="Goeker M."/>
        </authorList>
    </citation>
    <scope>NUCLEOTIDE SEQUENCE [LARGE SCALE GENOMIC DNA]</scope>
    <source>
        <strain evidence="12 13">DSM 22975</strain>
    </source>
</reference>
<comment type="function">
    <text evidence="9 10">The RecF protein is involved in DNA metabolism; it is required for DNA replication and normal SOS inducibility. RecF binds preferentially to single-stranded, linear DNA. It also seems to bind ATP.</text>
</comment>
<dbReference type="Gene3D" id="3.40.50.300">
    <property type="entry name" value="P-loop containing nucleotide triphosphate hydrolases"/>
    <property type="match status" value="1"/>
</dbReference>
<comment type="similarity">
    <text evidence="2 9 10">Belongs to the RecF family.</text>
</comment>
<evidence type="ECO:0000259" key="11">
    <source>
        <dbReference type="Pfam" id="PF02463"/>
    </source>
</evidence>
<dbReference type="PROSITE" id="PS00618">
    <property type="entry name" value="RECF_2"/>
    <property type="match status" value="1"/>
</dbReference>
<dbReference type="GO" id="GO:0006302">
    <property type="term" value="P:double-strand break repair"/>
    <property type="evidence" value="ECO:0007669"/>
    <property type="project" value="TreeGrafter"/>
</dbReference>
<keyword evidence="4 9" id="KW-0963">Cytoplasm</keyword>
<keyword evidence="13" id="KW-1185">Reference proteome</keyword>
<dbReference type="GO" id="GO:0003697">
    <property type="term" value="F:single-stranded DNA binding"/>
    <property type="evidence" value="ECO:0007669"/>
    <property type="project" value="UniProtKB-UniRule"/>
</dbReference>
<feature type="domain" description="RecF/RecN/SMC N-terminal" evidence="11">
    <location>
        <begin position="1"/>
        <end position="351"/>
    </location>
</feature>
<organism evidence="12 13">
    <name type="scientific">Tolumonas osonensis</name>
    <dbReference type="NCBI Taxonomy" id="675874"/>
    <lineage>
        <taxon>Bacteria</taxon>
        <taxon>Pseudomonadati</taxon>
        <taxon>Pseudomonadota</taxon>
        <taxon>Gammaproteobacteria</taxon>
        <taxon>Aeromonadales</taxon>
        <taxon>Aeromonadaceae</taxon>
        <taxon>Tolumonas</taxon>
    </lineage>
</organism>
<gene>
    <name evidence="9" type="primary">recF</name>
    <name evidence="12" type="ORF">HNR75_002546</name>
</gene>
<dbReference type="Gene3D" id="1.20.1050.90">
    <property type="entry name" value="RecF/RecN/SMC, N-terminal domain"/>
    <property type="match status" value="1"/>
</dbReference>
<evidence type="ECO:0000256" key="3">
    <source>
        <dbReference type="ARBA" id="ARBA00020170"/>
    </source>
</evidence>
<comment type="caution">
    <text evidence="12">The sequence shown here is derived from an EMBL/GenBank/DDBJ whole genome shotgun (WGS) entry which is preliminary data.</text>
</comment>
<keyword evidence="9 10" id="KW-0234">DNA repair</keyword>
<evidence type="ECO:0000256" key="5">
    <source>
        <dbReference type="ARBA" id="ARBA00022705"/>
    </source>
</evidence>
<sequence>MLHKLQIQHFRNLSQAELVPSGGMNLLLGLNGSGKSSVLEAIHYLSLGRSFRTHLTNRVIMQGEKAFTLFAQLEQDEQQISIGLRKDRQGDTQLKIGGKNADKLAQLASLLPLQLIHPEGYNLLTGGPQQRRAFVDWGVFHVEQAFFPLWGKVRRLLKQRNALLRQSSHYALLAYWDQQLAEFSLALSLFRQQYCQALLPLVQQICQELLPEYTFQATFYAGWQQEQELASLLQEGFERDRQLGHTAVGPHRADLRLRAEGVPVQDLLSRGQLKLLVCALRLAQGLYLRQHSEKTCLFLIDDFASELDAEKRYVLAKRLQQCESQVFITAIDQQPLQGMMQEFDCRLFHVKQGNITE</sequence>
<dbReference type="GO" id="GO:0006260">
    <property type="term" value="P:DNA replication"/>
    <property type="evidence" value="ECO:0007669"/>
    <property type="project" value="UniProtKB-UniRule"/>
</dbReference>
<dbReference type="NCBIfam" id="TIGR00611">
    <property type="entry name" value="recf"/>
    <property type="match status" value="1"/>
</dbReference>
<dbReference type="GO" id="GO:0005524">
    <property type="term" value="F:ATP binding"/>
    <property type="evidence" value="ECO:0007669"/>
    <property type="project" value="UniProtKB-UniRule"/>
</dbReference>
<comment type="subcellular location">
    <subcellularLocation>
        <location evidence="1 9 10">Cytoplasm</location>
    </subcellularLocation>
</comment>
<dbReference type="PANTHER" id="PTHR32182:SF0">
    <property type="entry name" value="DNA REPLICATION AND REPAIR PROTEIN RECF"/>
    <property type="match status" value="1"/>
</dbReference>
<evidence type="ECO:0000256" key="7">
    <source>
        <dbReference type="ARBA" id="ARBA00022840"/>
    </source>
</evidence>
<dbReference type="Proteomes" id="UP000585721">
    <property type="component" value="Unassembled WGS sequence"/>
</dbReference>
<dbReference type="RefSeq" id="WP_188027326.1">
    <property type="nucleotide sequence ID" value="NZ_JACHGR010000008.1"/>
</dbReference>
<dbReference type="SUPFAM" id="SSF52540">
    <property type="entry name" value="P-loop containing nucleoside triphosphate hydrolases"/>
    <property type="match status" value="1"/>
</dbReference>
<evidence type="ECO:0000256" key="6">
    <source>
        <dbReference type="ARBA" id="ARBA00022741"/>
    </source>
</evidence>
<evidence type="ECO:0000256" key="2">
    <source>
        <dbReference type="ARBA" id="ARBA00008016"/>
    </source>
</evidence>
<protein>
    <recommendedName>
        <fullName evidence="3 9">DNA replication and repair protein RecF</fullName>
    </recommendedName>
</protein>
<keyword evidence="9 10" id="KW-0742">SOS response</keyword>
<evidence type="ECO:0000313" key="12">
    <source>
        <dbReference type="EMBL" id="MBB6056608.1"/>
    </source>
</evidence>
<dbReference type="Pfam" id="PF02463">
    <property type="entry name" value="SMC_N"/>
    <property type="match status" value="1"/>
</dbReference>
<dbReference type="GO" id="GO:0005737">
    <property type="term" value="C:cytoplasm"/>
    <property type="evidence" value="ECO:0007669"/>
    <property type="project" value="UniProtKB-SubCell"/>
</dbReference>
<feature type="binding site" evidence="9">
    <location>
        <begin position="29"/>
        <end position="36"/>
    </location>
    <ligand>
        <name>ATP</name>
        <dbReference type="ChEBI" id="CHEBI:30616"/>
    </ligand>
</feature>
<dbReference type="AlphaFoldDB" id="A0A841GBS6"/>
<evidence type="ECO:0000256" key="8">
    <source>
        <dbReference type="ARBA" id="ARBA00023125"/>
    </source>
</evidence>
<proteinExistence type="inferred from homology"/>
<evidence type="ECO:0000256" key="4">
    <source>
        <dbReference type="ARBA" id="ARBA00022490"/>
    </source>
</evidence>
<dbReference type="GO" id="GO:0000731">
    <property type="term" value="P:DNA synthesis involved in DNA repair"/>
    <property type="evidence" value="ECO:0007669"/>
    <property type="project" value="TreeGrafter"/>
</dbReference>
<dbReference type="GO" id="GO:0009432">
    <property type="term" value="P:SOS response"/>
    <property type="evidence" value="ECO:0007669"/>
    <property type="project" value="UniProtKB-UniRule"/>
</dbReference>
<name>A0A841GBS6_9GAMM</name>
<dbReference type="InterPro" id="IPR003395">
    <property type="entry name" value="RecF/RecN/SMC_N"/>
</dbReference>
<keyword evidence="8 9" id="KW-0238">DNA-binding</keyword>
<dbReference type="InterPro" id="IPR027417">
    <property type="entry name" value="P-loop_NTPase"/>
</dbReference>
<dbReference type="InterPro" id="IPR001238">
    <property type="entry name" value="DNA-binding_RecF"/>
</dbReference>
<keyword evidence="9 10" id="KW-0227">DNA damage</keyword>
<evidence type="ECO:0000313" key="13">
    <source>
        <dbReference type="Proteomes" id="UP000585721"/>
    </source>
</evidence>
<evidence type="ECO:0000256" key="10">
    <source>
        <dbReference type="RuleBase" id="RU000578"/>
    </source>
</evidence>
<dbReference type="HAMAP" id="MF_00365">
    <property type="entry name" value="RecF"/>
    <property type="match status" value="1"/>
</dbReference>
<dbReference type="PROSITE" id="PS00617">
    <property type="entry name" value="RECF_1"/>
    <property type="match status" value="1"/>
</dbReference>
<dbReference type="InterPro" id="IPR018078">
    <property type="entry name" value="DNA-binding_RecF_CS"/>
</dbReference>
<dbReference type="PANTHER" id="PTHR32182">
    <property type="entry name" value="DNA REPLICATION AND REPAIR PROTEIN RECF"/>
    <property type="match status" value="1"/>
</dbReference>
<evidence type="ECO:0000256" key="9">
    <source>
        <dbReference type="HAMAP-Rule" id="MF_00365"/>
    </source>
</evidence>
<dbReference type="EMBL" id="JACHGR010000008">
    <property type="protein sequence ID" value="MBB6056608.1"/>
    <property type="molecule type" value="Genomic_DNA"/>
</dbReference>
<keyword evidence="7 9" id="KW-0067">ATP-binding</keyword>